<dbReference type="AlphaFoldDB" id="A0A1L7WEZ2"/>
<keyword evidence="4" id="KW-0560">Oxidoreductase</keyword>
<dbReference type="InterPro" id="IPR036188">
    <property type="entry name" value="FAD/NAD-bd_sf"/>
</dbReference>
<gene>
    <name evidence="7" type="ORF">PAC_01222</name>
</gene>
<name>A0A1L7WEZ2_9HELO</name>
<accession>A0A1L7WEZ2</accession>
<dbReference type="STRING" id="576137.A0A1L7WEZ2"/>
<dbReference type="Proteomes" id="UP000184330">
    <property type="component" value="Unassembled WGS sequence"/>
</dbReference>
<dbReference type="InterPro" id="IPR050493">
    <property type="entry name" value="FAD-dep_Monooxygenase_BioMet"/>
</dbReference>
<evidence type="ECO:0000256" key="4">
    <source>
        <dbReference type="ARBA" id="ARBA00023002"/>
    </source>
</evidence>
<evidence type="ECO:0000259" key="6">
    <source>
        <dbReference type="Pfam" id="PF01494"/>
    </source>
</evidence>
<dbReference type="Gene3D" id="3.50.50.60">
    <property type="entry name" value="FAD/NAD(P)-binding domain"/>
    <property type="match status" value="1"/>
</dbReference>
<keyword evidence="3" id="KW-0274">FAD</keyword>
<dbReference type="Pfam" id="PF01494">
    <property type="entry name" value="FAD_binding_3"/>
    <property type="match status" value="1"/>
</dbReference>
<dbReference type="InterPro" id="IPR002938">
    <property type="entry name" value="FAD-bd"/>
</dbReference>
<reference evidence="7 8" key="1">
    <citation type="submission" date="2016-03" db="EMBL/GenBank/DDBJ databases">
        <authorList>
            <person name="Ploux O."/>
        </authorList>
    </citation>
    <scope>NUCLEOTIDE SEQUENCE [LARGE SCALE GENOMIC DNA]</scope>
    <source>
        <strain evidence="7 8">UAMH 11012</strain>
    </source>
</reference>
<evidence type="ECO:0000313" key="8">
    <source>
        <dbReference type="Proteomes" id="UP000184330"/>
    </source>
</evidence>
<dbReference type="EMBL" id="FJOG01000001">
    <property type="protein sequence ID" value="CZR51347.1"/>
    <property type="molecule type" value="Genomic_DNA"/>
</dbReference>
<feature type="domain" description="FAD-binding" evidence="6">
    <location>
        <begin position="38"/>
        <end position="386"/>
    </location>
</feature>
<evidence type="ECO:0000256" key="5">
    <source>
        <dbReference type="ARBA" id="ARBA00023033"/>
    </source>
</evidence>
<evidence type="ECO:0000256" key="3">
    <source>
        <dbReference type="ARBA" id="ARBA00022827"/>
    </source>
</evidence>
<dbReference type="PANTHER" id="PTHR13789:SF172">
    <property type="entry name" value="HYDROXYLASE, PUTATIVE (AFU_ORTHOLOGUE AFUA_1G12410)-RELATED"/>
    <property type="match status" value="1"/>
</dbReference>
<dbReference type="SUPFAM" id="SSF54373">
    <property type="entry name" value="FAD-linked reductases, C-terminal domain"/>
    <property type="match status" value="1"/>
</dbReference>
<dbReference type="PANTHER" id="PTHR13789">
    <property type="entry name" value="MONOOXYGENASE"/>
    <property type="match status" value="1"/>
</dbReference>
<keyword evidence="8" id="KW-1185">Reference proteome</keyword>
<evidence type="ECO:0000313" key="7">
    <source>
        <dbReference type="EMBL" id="CZR51347.1"/>
    </source>
</evidence>
<dbReference type="SUPFAM" id="SSF51905">
    <property type="entry name" value="FAD/NAD(P)-binding domain"/>
    <property type="match status" value="1"/>
</dbReference>
<dbReference type="OrthoDB" id="1047367at2759"/>
<dbReference type="GO" id="GO:0071949">
    <property type="term" value="F:FAD binding"/>
    <property type="evidence" value="ECO:0007669"/>
    <property type="project" value="InterPro"/>
</dbReference>
<sequence length="443" mass="49452">MGSIESNWRELNVAIIGGGIGTWISLRFIHALKLTSAGGLAAATSLRQAGHRVTIYERADFAGEVGASISCAANGTRWLEEWGVNIPIGKPVILQKLISRDWATGEPSNVYDLADYKEKWGYVYNMFHRVNMHEMLMDSATGTNHSGIPGVLRCNHRASEIDHITGTIIFENGVQAKHDLIIGSDGIGSQVRKTLDIIPDRKQSTSHCLHCIITTEDVKRLGLTDYTVNSAIEYWGGQDVYKIVYSPCRGGEVNSFYCFFPTALSKNPGEGWNHSVGVEEFMEPFGTLDPKLLAIFKNSYDIKPWRLFVHQPYPYWQKGLTCIMGDAAHPMMPDQSQGACMAIEDAAVLGIIFSRRHGFTASPEKINKGLKVYEQVRKPRATRVQEASKRARENITERIGFSSNTNNPLYKVTDEKNKLTIEEMNSYDMIADVEKRVRGEEGV</sequence>
<protein>
    <submittedName>
        <fullName evidence="7">Related to salicylate 1-monooxygenase</fullName>
    </submittedName>
</protein>
<organism evidence="7 8">
    <name type="scientific">Phialocephala subalpina</name>
    <dbReference type="NCBI Taxonomy" id="576137"/>
    <lineage>
        <taxon>Eukaryota</taxon>
        <taxon>Fungi</taxon>
        <taxon>Dikarya</taxon>
        <taxon>Ascomycota</taxon>
        <taxon>Pezizomycotina</taxon>
        <taxon>Leotiomycetes</taxon>
        <taxon>Helotiales</taxon>
        <taxon>Mollisiaceae</taxon>
        <taxon>Phialocephala</taxon>
        <taxon>Phialocephala fortinii species complex</taxon>
    </lineage>
</organism>
<proteinExistence type="inferred from homology"/>
<evidence type="ECO:0000256" key="2">
    <source>
        <dbReference type="ARBA" id="ARBA00022630"/>
    </source>
</evidence>
<comment type="similarity">
    <text evidence="1">Belongs to the paxM FAD-dependent monooxygenase family.</text>
</comment>
<keyword evidence="2" id="KW-0285">Flavoprotein</keyword>
<dbReference type="PRINTS" id="PR00420">
    <property type="entry name" value="RNGMNOXGNASE"/>
</dbReference>
<keyword evidence="5 7" id="KW-0503">Monooxygenase</keyword>
<dbReference type="GO" id="GO:0004497">
    <property type="term" value="F:monooxygenase activity"/>
    <property type="evidence" value="ECO:0007669"/>
    <property type="project" value="UniProtKB-KW"/>
</dbReference>
<evidence type="ECO:0000256" key="1">
    <source>
        <dbReference type="ARBA" id="ARBA00007992"/>
    </source>
</evidence>